<dbReference type="AlphaFoldDB" id="A0A0L8GDV8"/>
<dbReference type="EMBL" id="KQ422286">
    <property type="protein sequence ID" value="KOF75202.1"/>
    <property type="molecule type" value="Genomic_DNA"/>
</dbReference>
<evidence type="ECO:0000313" key="2">
    <source>
        <dbReference type="EMBL" id="KOF75202.1"/>
    </source>
</evidence>
<dbReference type="SMART" id="SM01126">
    <property type="entry name" value="DDE_Tnp_IS1595"/>
    <property type="match status" value="1"/>
</dbReference>
<dbReference type="PANTHER" id="PTHR47163">
    <property type="entry name" value="DDE_TNP_IS1595 DOMAIN-CONTAINING PROTEIN"/>
    <property type="match status" value="1"/>
</dbReference>
<dbReference type="PANTHER" id="PTHR47163:SF2">
    <property type="entry name" value="SI:DKEY-17M8.2"/>
    <property type="match status" value="1"/>
</dbReference>
<reference evidence="2" key="1">
    <citation type="submission" date="2015-07" db="EMBL/GenBank/DDBJ databases">
        <title>MeaNS - Measles Nucleotide Surveillance Program.</title>
        <authorList>
            <person name="Tran T."/>
            <person name="Druce J."/>
        </authorList>
    </citation>
    <scope>NUCLEOTIDE SEQUENCE</scope>
    <source>
        <strain evidence="2">UCB-OBI-ISO-001</strain>
        <tissue evidence="2">Gonad</tissue>
    </source>
</reference>
<dbReference type="InterPro" id="IPR024445">
    <property type="entry name" value="Tnp_ISXO2-like"/>
</dbReference>
<sequence>MAGSVKRQAPVRIADEIIDADKLTERNYVVRDICMMTMNNESTINFLASLGLIHNSAMCCNTPMRLMNRCTSSDGKAWRCCVCMHYRSIRQDSFFSGSRLPLPRLIELIYWWAALDCKQYVVMEQVGIGTEAIVKWYNYFRELCAVWCIDNAMQIGGEGMVVEIDETKFTHQKFYNGRYEECRWILGMVERQSLRCVLVPVSDRNASTLLPIIAQHVLPETRIITDGWLAYQQMSNHTNMNHNLHFVDPNDATFHTNTIERTWGKIKDKYRAMHGTSDNLFETYLQEFCWRRSHKHNMFMSFVKCIRTYYPLS</sequence>
<accession>A0A0L8GDV8</accession>
<dbReference type="InterPro" id="IPR053164">
    <property type="entry name" value="IS1016-like_transposase"/>
</dbReference>
<dbReference type="Pfam" id="PF12762">
    <property type="entry name" value="DDE_Tnp_IS1595"/>
    <property type="match status" value="1"/>
</dbReference>
<organism evidence="2">
    <name type="scientific">Octopus bimaculoides</name>
    <name type="common">California two-spotted octopus</name>
    <dbReference type="NCBI Taxonomy" id="37653"/>
    <lineage>
        <taxon>Eukaryota</taxon>
        <taxon>Metazoa</taxon>
        <taxon>Spiralia</taxon>
        <taxon>Lophotrochozoa</taxon>
        <taxon>Mollusca</taxon>
        <taxon>Cephalopoda</taxon>
        <taxon>Coleoidea</taxon>
        <taxon>Octopodiformes</taxon>
        <taxon>Octopoda</taxon>
        <taxon>Incirrata</taxon>
        <taxon>Octopodidae</taxon>
        <taxon>Octopus</taxon>
    </lineage>
</organism>
<dbReference type="OrthoDB" id="6412411at2759"/>
<dbReference type="STRING" id="37653.A0A0L8GDV8"/>
<protein>
    <recommendedName>
        <fullName evidence="1">ISXO2-like transposase domain-containing protein</fullName>
    </recommendedName>
</protein>
<evidence type="ECO:0000259" key="1">
    <source>
        <dbReference type="SMART" id="SM01126"/>
    </source>
</evidence>
<gene>
    <name evidence="2" type="ORF">OCBIM_22035133mg</name>
</gene>
<feature type="domain" description="ISXO2-like transposase" evidence="1">
    <location>
        <begin position="154"/>
        <end position="293"/>
    </location>
</feature>
<proteinExistence type="predicted"/>
<dbReference type="NCBIfam" id="NF033547">
    <property type="entry name" value="transpos_IS1595"/>
    <property type="match status" value="1"/>
</dbReference>
<name>A0A0L8GDV8_OCTBM</name>